<evidence type="ECO:0000256" key="1">
    <source>
        <dbReference type="ARBA" id="ARBA00022500"/>
    </source>
</evidence>
<dbReference type="Pfam" id="PF00015">
    <property type="entry name" value="MCPsignal"/>
    <property type="match status" value="1"/>
</dbReference>
<dbReference type="PANTHER" id="PTHR43531">
    <property type="entry name" value="PROTEIN ICFG"/>
    <property type="match status" value="1"/>
</dbReference>
<sequence length="531" mass="58190">MNNLLDYKNVTKMNAVLIIILLASIASSLWTSFEVNKSNEKRLVSLQLAQELQQSSNDLTLNARLYVVTGDQKWEDQYNYIVDWRNGKKPRPDGRQIPMDDLLKNAGFTEEEFAELKKANGLSTDLIATEVEAMNAVKGLYKDETGAYTKKSEPNLEHARTLMHNKTYTDFIVSIGQPIKAFNDLLKVRLNNEVDKFSHRIVVLQVVTFMIAILIFSLSTLSSRTLKKVLAVAIAKLTGSSDKIKEVMNGLSAAGESLSSLSTEGAASVSETAAAVDETNSMITNNKELAINTSTTTHRSRDNANKGKEVVLHMATLMQEINTVNEEVARTVEQGNVRFGEVVNMINEISNKTKIINDIVFQTRILSFNASVEAARAGEQGKGFAVVAEEIGNLAALSGKSATEITAILDQSITNVKTIVDETRSTVEKIIKVAKSKSYEGQQIAKECSLVLEDIVSEVSKVVTMSDQITSASTEQAHGMGEIAKAMENIDQSAHETSHLSKKVSQISDELNAEIHSIVDMIQEIGKLTNG</sequence>
<keyword evidence="1" id="KW-0145">Chemotaxis</keyword>
<dbReference type="PROSITE" id="PS50111">
    <property type="entry name" value="CHEMOTAXIS_TRANSDUC_2"/>
    <property type="match status" value="1"/>
</dbReference>
<feature type="domain" description="Methyl-accepting transducer" evidence="5">
    <location>
        <begin position="240"/>
        <end position="491"/>
    </location>
</feature>
<evidence type="ECO:0000313" key="6">
    <source>
        <dbReference type="EMBL" id="MEA9355760.1"/>
    </source>
</evidence>
<keyword evidence="4" id="KW-0812">Transmembrane</keyword>
<keyword evidence="7" id="KW-1185">Reference proteome</keyword>
<gene>
    <name evidence="6" type="ORF">SHI21_06095</name>
</gene>
<reference evidence="6 7" key="1">
    <citation type="submission" date="2023-11" db="EMBL/GenBank/DDBJ databases">
        <title>A Novel Polar Bacteriovorax (B. antarcticus) Isolated from the Biocrust in Antarctica.</title>
        <authorList>
            <person name="Mun W."/>
            <person name="Choi S.Y."/>
            <person name="Mitchell R.J."/>
        </authorList>
    </citation>
    <scope>NUCLEOTIDE SEQUENCE [LARGE SCALE GENOMIC DNA]</scope>
    <source>
        <strain evidence="6 7">PP10</strain>
    </source>
</reference>
<evidence type="ECO:0000256" key="3">
    <source>
        <dbReference type="PROSITE-ProRule" id="PRU00284"/>
    </source>
</evidence>
<proteinExistence type="inferred from homology"/>
<evidence type="ECO:0000259" key="5">
    <source>
        <dbReference type="PROSITE" id="PS50111"/>
    </source>
</evidence>
<dbReference type="InterPro" id="IPR004089">
    <property type="entry name" value="MCPsignal_dom"/>
</dbReference>
<dbReference type="Proteomes" id="UP001302274">
    <property type="component" value="Unassembled WGS sequence"/>
</dbReference>
<dbReference type="RefSeq" id="WP_323575391.1">
    <property type="nucleotide sequence ID" value="NZ_JAYGJQ010000001.1"/>
</dbReference>
<accession>A0ABU5VUR2</accession>
<name>A0ABU5VUR2_9BACT</name>
<feature type="transmembrane region" description="Helical" evidence="4">
    <location>
        <begin position="15"/>
        <end position="33"/>
    </location>
</feature>
<feature type="transmembrane region" description="Helical" evidence="4">
    <location>
        <begin position="197"/>
        <end position="218"/>
    </location>
</feature>
<keyword evidence="3" id="KW-0807">Transducer</keyword>
<dbReference type="InterPro" id="IPR051310">
    <property type="entry name" value="MCP_chemotaxis"/>
</dbReference>
<protein>
    <submittedName>
        <fullName evidence="6">Methyl-accepting chemotaxis protein</fullName>
    </submittedName>
</protein>
<comment type="similarity">
    <text evidence="2">Belongs to the methyl-accepting chemotaxis (MCP) protein family.</text>
</comment>
<dbReference type="SUPFAM" id="SSF58104">
    <property type="entry name" value="Methyl-accepting chemotaxis protein (MCP) signaling domain"/>
    <property type="match status" value="1"/>
</dbReference>
<keyword evidence="4" id="KW-0472">Membrane</keyword>
<keyword evidence="4" id="KW-1133">Transmembrane helix</keyword>
<comment type="caution">
    <text evidence="6">The sequence shown here is derived from an EMBL/GenBank/DDBJ whole genome shotgun (WGS) entry which is preliminary data.</text>
</comment>
<dbReference type="EMBL" id="JAYGJQ010000001">
    <property type="protein sequence ID" value="MEA9355760.1"/>
    <property type="molecule type" value="Genomic_DNA"/>
</dbReference>
<dbReference type="PANTHER" id="PTHR43531:SF11">
    <property type="entry name" value="METHYL-ACCEPTING CHEMOTAXIS PROTEIN 3"/>
    <property type="match status" value="1"/>
</dbReference>
<evidence type="ECO:0000313" key="7">
    <source>
        <dbReference type="Proteomes" id="UP001302274"/>
    </source>
</evidence>
<dbReference type="Gene3D" id="1.10.287.950">
    <property type="entry name" value="Methyl-accepting chemotaxis protein"/>
    <property type="match status" value="1"/>
</dbReference>
<organism evidence="6 7">
    <name type="scientific">Bacteriovorax antarcticus</name>
    <dbReference type="NCBI Taxonomy" id="3088717"/>
    <lineage>
        <taxon>Bacteria</taxon>
        <taxon>Pseudomonadati</taxon>
        <taxon>Bdellovibrionota</taxon>
        <taxon>Bacteriovoracia</taxon>
        <taxon>Bacteriovoracales</taxon>
        <taxon>Bacteriovoracaceae</taxon>
        <taxon>Bacteriovorax</taxon>
    </lineage>
</organism>
<evidence type="ECO:0000256" key="2">
    <source>
        <dbReference type="ARBA" id="ARBA00029447"/>
    </source>
</evidence>
<evidence type="ECO:0000256" key="4">
    <source>
        <dbReference type="SAM" id="Phobius"/>
    </source>
</evidence>
<dbReference type="SMART" id="SM00283">
    <property type="entry name" value="MA"/>
    <property type="match status" value="1"/>
</dbReference>